<proteinExistence type="predicted"/>
<dbReference type="AlphaFoldDB" id="A0AAD5UXJ7"/>
<protein>
    <submittedName>
        <fullName evidence="2">Uncharacterized protein</fullName>
    </submittedName>
</protein>
<name>A0AAD5UXJ7_9APHY</name>
<dbReference type="Pfam" id="PF20414">
    <property type="entry name" value="DUF6698"/>
    <property type="match status" value="1"/>
</dbReference>
<keyword evidence="3" id="KW-1185">Reference proteome</keyword>
<organism evidence="2 3">
    <name type="scientific">Meripilus lineatus</name>
    <dbReference type="NCBI Taxonomy" id="2056292"/>
    <lineage>
        <taxon>Eukaryota</taxon>
        <taxon>Fungi</taxon>
        <taxon>Dikarya</taxon>
        <taxon>Basidiomycota</taxon>
        <taxon>Agaricomycotina</taxon>
        <taxon>Agaricomycetes</taxon>
        <taxon>Polyporales</taxon>
        <taxon>Meripilaceae</taxon>
        <taxon>Meripilus</taxon>
    </lineage>
</organism>
<feature type="region of interest" description="Disordered" evidence="1">
    <location>
        <begin position="332"/>
        <end position="366"/>
    </location>
</feature>
<dbReference type="InterPro" id="IPR046521">
    <property type="entry name" value="DUF6698"/>
</dbReference>
<comment type="caution">
    <text evidence="2">The sequence shown here is derived from an EMBL/GenBank/DDBJ whole genome shotgun (WGS) entry which is preliminary data.</text>
</comment>
<evidence type="ECO:0000313" key="3">
    <source>
        <dbReference type="Proteomes" id="UP001212997"/>
    </source>
</evidence>
<dbReference type="Proteomes" id="UP001212997">
    <property type="component" value="Unassembled WGS sequence"/>
</dbReference>
<feature type="compositionally biased region" description="Basic and acidic residues" evidence="1">
    <location>
        <begin position="334"/>
        <end position="352"/>
    </location>
</feature>
<evidence type="ECO:0000313" key="2">
    <source>
        <dbReference type="EMBL" id="KAJ3480293.1"/>
    </source>
</evidence>
<reference evidence="2" key="1">
    <citation type="submission" date="2022-07" db="EMBL/GenBank/DDBJ databases">
        <title>Genome Sequence of Physisporinus lineatus.</title>
        <authorList>
            <person name="Buettner E."/>
        </authorList>
    </citation>
    <scope>NUCLEOTIDE SEQUENCE</scope>
    <source>
        <strain evidence="2">VT162</strain>
    </source>
</reference>
<evidence type="ECO:0000256" key="1">
    <source>
        <dbReference type="SAM" id="MobiDB-lite"/>
    </source>
</evidence>
<dbReference type="EMBL" id="JANAWD010000384">
    <property type="protein sequence ID" value="KAJ3480293.1"/>
    <property type="molecule type" value="Genomic_DNA"/>
</dbReference>
<sequence length="366" mass="41886">MPEEPSLTSSQIVKAILKHPVDTSHKDIRNIRTAARWIPCAVSPFIDLREVFKFGMYAEGKLVYTKEGDPYVDPNANIDADAREEHIQAYQKIFHKIPYLKSYVIRFENDPEGLGHLSTFIHNCAKAVRGEDINKLKDAVHAFASVRGISVDFGGHDGSKALRGFNHPYSGRLNCPMRDIKEFDRSWESYRDMFDEGLKTVDHDDWPCHAYKEDMYDPNNIEAGLMKGEFLFSVGRHIYTGKRTANLKTDGPSKGKGGRAKINHQADVTPEMIAYAAMLARFSLSSQSSWKTIEGSFDYSKYHRNVLELFEDLEDPWCVDLLRLYTKRFLSPKPKPERSLASRRNSDREQLKRQRASRRQSTATSS</sequence>
<accession>A0AAD5UXJ7</accession>
<gene>
    <name evidence="2" type="ORF">NLI96_g8459</name>
</gene>